<comment type="catalytic activity">
    <reaction evidence="1">
        <text>Endohydrolysis of (1-&gt;4)-beta-D-glucosidic linkages in cellulose, lichenin and cereal beta-D-glucans.</text>
        <dbReference type="EC" id="3.2.1.4"/>
    </reaction>
</comment>
<feature type="domain" description="SLH" evidence="11">
    <location>
        <begin position="148"/>
        <end position="211"/>
    </location>
</feature>
<evidence type="ECO:0000259" key="11">
    <source>
        <dbReference type="PROSITE" id="PS51272"/>
    </source>
</evidence>
<keyword evidence="10" id="KW-0732">Signal</keyword>
<dbReference type="KEGG" id="amur:ADH66_12235"/>
<evidence type="ECO:0000256" key="8">
    <source>
        <dbReference type="ARBA" id="ARBA00023326"/>
    </source>
</evidence>
<keyword evidence="7 9" id="KW-0326">Glycosidase</keyword>
<evidence type="ECO:0000313" key="14">
    <source>
        <dbReference type="Proteomes" id="UP000196710"/>
    </source>
</evidence>
<feature type="signal peptide" evidence="10">
    <location>
        <begin position="1"/>
        <end position="27"/>
    </location>
</feature>
<dbReference type="PANTHER" id="PTHR34142:SF1">
    <property type="entry name" value="GLYCOSIDE HYDROLASE FAMILY 5 DOMAIN-CONTAINING PROTEIN"/>
    <property type="match status" value="1"/>
</dbReference>
<dbReference type="RefSeq" id="WP_066540294.1">
    <property type="nucleotide sequence ID" value="NZ_CP021422.1"/>
</dbReference>
<dbReference type="PANTHER" id="PTHR34142">
    <property type="entry name" value="ENDO-BETA-1,4-GLUCANASE A"/>
    <property type="match status" value="1"/>
</dbReference>
<dbReference type="InterPro" id="IPR017853">
    <property type="entry name" value="GH"/>
</dbReference>
<sequence>MTNRITKMLAAIISLTLVILAVMPAGAAPARFTDVKPGSWYAANVEELAGKGLISGFGDGTFRPTNTITAAEFVSIVARCAGFTGGSAASGHWAAPFMAEGLSKNWYDWDEIPPTGEKFNKPIERQLAVKILMRALLPDKRGDYNTESAKIADFKELDGRYYESVLAAYSCGVLAGDGSGRFNPKSGMTRAEACAIVIRALAQTEGQPVIPTPEVPDKVETISGGVSENGWLQVKGTQLCNEEGKPVALHGMSSHGLHWFGQYANEQSIKNTAKFGANLFRVAMYTGENGYLSQPEKIKEQAVAAIDAAIKQDMYVIIDWHILSDGNPMDHIKESKAFFTEIAKRYKDEPAVIYEICNEPNGGADWKRDIKPYAQELVKTIRGQSEKGVILIGSSTWSQDVHLAAADPVDGENLMYTLHFYAGTHGQWLRDRADAALKAGLPLFVSEWGTSSADGSGGVFPEESKKWLDFLDKKSISWANWSLCDKSETSAALKPGTSPNKSWTRNDLSESGKFVFDNF</sequence>
<dbReference type="EMBL" id="CP021422">
    <property type="protein sequence ID" value="ASB41357.1"/>
    <property type="molecule type" value="Genomic_DNA"/>
</dbReference>
<evidence type="ECO:0000256" key="7">
    <source>
        <dbReference type="ARBA" id="ARBA00023295"/>
    </source>
</evidence>
<dbReference type="InterPro" id="IPR018087">
    <property type="entry name" value="Glyco_hydro_5_CS"/>
</dbReference>
<reference evidence="14" key="2">
    <citation type="submission" date="2017-05" db="EMBL/GenBank/DDBJ databases">
        <title>Improved OligoMM genomes.</title>
        <authorList>
            <person name="Garzetti D."/>
        </authorList>
    </citation>
    <scope>NUCLEOTIDE SEQUENCE [LARGE SCALE GENOMIC DNA]</scope>
    <source>
        <strain evidence="14">KB18</strain>
    </source>
</reference>
<evidence type="ECO:0000313" key="13">
    <source>
        <dbReference type="EMBL" id="QQR30621.1"/>
    </source>
</evidence>
<keyword evidence="4 9" id="KW-0378">Hydrolase</keyword>
<feature type="chain" id="PRO_5044568679" description="cellulase" evidence="10">
    <location>
        <begin position="28"/>
        <end position="519"/>
    </location>
</feature>
<dbReference type="Gene3D" id="3.20.20.80">
    <property type="entry name" value="Glycosidases"/>
    <property type="match status" value="1"/>
</dbReference>
<reference evidence="12" key="1">
    <citation type="journal article" date="2017" name="Genome Announc.">
        <title>High-Quality Whole-Genome Sequences of the Oligo-Mouse-Microbiota Bacterial Community.</title>
        <authorList>
            <person name="Garzetti D."/>
            <person name="Brugiroux S."/>
            <person name="Bunk B."/>
            <person name="Pukall R."/>
            <person name="McCoy K.D."/>
            <person name="Macpherson A.J."/>
            <person name="Stecher B."/>
        </authorList>
    </citation>
    <scope>NUCLEOTIDE SEQUENCE</scope>
    <source>
        <strain evidence="12">KB18</strain>
    </source>
</reference>
<evidence type="ECO:0000256" key="3">
    <source>
        <dbReference type="ARBA" id="ARBA00022737"/>
    </source>
</evidence>
<keyword evidence="8" id="KW-0624">Polysaccharide degradation</keyword>
<dbReference type="Pfam" id="PF00395">
    <property type="entry name" value="SLH"/>
    <property type="match status" value="2"/>
</dbReference>
<reference evidence="13 15" key="3">
    <citation type="submission" date="2020-11" db="EMBL/GenBank/DDBJ databases">
        <title>Closed and high quality bacterial genomes of the OMM12 community.</title>
        <authorList>
            <person name="Marbouty M."/>
            <person name="Lamy-Besnier Q."/>
            <person name="Debarbieux L."/>
            <person name="Koszul R."/>
        </authorList>
    </citation>
    <scope>NUCLEOTIDE SEQUENCE [LARGE SCALE GENOMIC DNA]</scope>
    <source>
        <strain evidence="13 15">KB18</strain>
    </source>
</reference>
<dbReference type="Pfam" id="PF00150">
    <property type="entry name" value="Cellulase"/>
    <property type="match status" value="1"/>
</dbReference>
<proteinExistence type="inferred from homology"/>
<evidence type="ECO:0000256" key="4">
    <source>
        <dbReference type="ARBA" id="ARBA00022801"/>
    </source>
</evidence>
<evidence type="ECO:0000313" key="12">
    <source>
        <dbReference type="EMBL" id="ASB41357.1"/>
    </source>
</evidence>
<dbReference type="InterPro" id="IPR001119">
    <property type="entry name" value="SLH_dom"/>
</dbReference>
<protein>
    <recommendedName>
        <fullName evidence="2">cellulase</fullName>
        <ecNumber evidence="2">3.2.1.4</ecNumber>
    </recommendedName>
</protein>
<dbReference type="SUPFAM" id="SSF51445">
    <property type="entry name" value="(Trans)glycosidases"/>
    <property type="match status" value="1"/>
</dbReference>
<feature type="domain" description="SLH" evidence="11">
    <location>
        <begin position="28"/>
        <end position="91"/>
    </location>
</feature>
<dbReference type="PROSITE" id="PS00659">
    <property type="entry name" value="GLYCOSYL_HYDROL_F5"/>
    <property type="match status" value="1"/>
</dbReference>
<comment type="similarity">
    <text evidence="9">Belongs to the glycosyl hydrolase 5 (cellulase A) family.</text>
</comment>
<dbReference type="EC" id="3.2.1.4" evidence="2"/>
<dbReference type="AlphaFoldDB" id="A0A1Z2XSC7"/>
<accession>A0A1Z2XSC7</accession>
<dbReference type="EMBL" id="CP065321">
    <property type="protein sequence ID" value="QQR30621.1"/>
    <property type="molecule type" value="Genomic_DNA"/>
</dbReference>
<keyword evidence="14" id="KW-1185">Reference proteome</keyword>
<dbReference type="Proteomes" id="UP000196710">
    <property type="component" value="Chromosome"/>
</dbReference>
<keyword evidence="3" id="KW-0677">Repeat</keyword>
<evidence type="ECO:0000256" key="1">
    <source>
        <dbReference type="ARBA" id="ARBA00000966"/>
    </source>
</evidence>
<dbReference type="PROSITE" id="PS51272">
    <property type="entry name" value="SLH"/>
    <property type="match status" value="2"/>
</dbReference>
<evidence type="ECO:0000313" key="15">
    <source>
        <dbReference type="Proteomes" id="UP000596035"/>
    </source>
</evidence>
<dbReference type="GO" id="GO:0008810">
    <property type="term" value="F:cellulase activity"/>
    <property type="evidence" value="ECO:0007669"/>
    <property type="project" value="UniProtKB-EC"/>
</dbReference>
<evidence type="ECO:0000256" key="5">
    <source>
        <dbReference type="ARBA" id="ARBA00023001"/>
    </source>
</evidence>
<dbReference type="Proteomes" id="UP000596035">
    <property type="component" value="Chromosome"/>
</dbReference>
<evidence type="ECO:0000256" key="2">
    <source>
        <dbReference type="ARBA" id="ARBA00012601"/>
    </source>
</evidence>
<evidence type="ECO:0000256" key="6">
    <source>
        <dbReference type="ARBA" id="ARBA00023277"/>
    </source>
</evidence>
<dbReference type="InterPro" id="IPR001547">
    <property type="entry name" value="Glyco_hydro_5"/>
</dbReference>
<keyword evidence="6" id="KW-0119">Carbohydrate metabolism</keyword>
<gene>
    <name evidence="12" type="ORF">ADH66_12235</name>
    <name evidence="13" type="ORF">I5Q82_02545</name>
</gene>
<evidence type="ECO:0000256" key="9">
    <source>
        <dbReference type="RuleBase" id="RU361153"/>
    </source>
</evidence>
<name>A0A1Z2XSC7_9FIRM</name>
<evidence type="ECO:0000256" key="10">
    <source>
        <dbReference type="SAM" id="SignalP"/>
    </source>
</evidence>
<dbReference type="GO" id="GO:0030245">
    <property type="term" value="P:cellulose catabolic process"/>
    <property type="evidence" value="ECO:0007669"/>
    <property type="project" value="UniProtKB-KW"/>
</dbReference>
<keyword evidence="5" id="KW-0136">Cellulose degradation</keyword>
<organism evidence="13 15">
    <name type="scientific">Acutalibacter muris</name>
    <dbReference type="NCBI Taxonomy" id="1796620"/>
    <lineage>
        <taxon>Bacteria</taxon>
        <taxon>Bacillati</taxon>
        <taxon>Bacillota</taxon>
        <taxon>Clostridia</taxon>
        <taxon>Eubacteriales</taxon>
        <taxon>Acutalibacteraceae</taxon>
        <taxon>Acutalibacter</taxon>
    </lineage>
</organism>